<dbReference type="PANTHER" id="PTHR42695">
    <property type="entry name" value="GLUTAMINE AMIDOTRANSFERASE YLR126C-RELATED"/>
    <property type="match status" value="1"/>
</dbReference>
<dbReference type="Gene3D" id="3.40.50.880">
    <property type="match status" value="1"/>
</dbReference>
<proteinExistence type="predicted"/>
<dbReference type="FunFam" id="3.40.50.880:FF:000033">
    <property type="entry name" value="Glutamine amidotransferase class-I"/>
    <property type="match status" value="1"/>
</dbReference>
<dbReference type="SUPFAM" id="SSF52317">
    <property type="entry name" value="Class I glutamine amidotransferase-like"/>
    <property type="match status" value="1"/>
</dbReference>
<accession>A0A3B1CBL9</accession>
<dbReference type="AlphaFoldDB" id="A0A3B1CBL9"/>
<organism evidence="2">
    <name type="scientific">hydrothermal vent metagenome</name>
    <dbReference type="NCBI Taxonomy" id="652676"/>
    <lineage>
        <taxon>unclassified sequences</taxon>
        <taxon>metagenomes</taxon>
        <taxon>ecological metagenomes</taxon>
    </lineage>
</organism>
<gene>
    <name evidence="2" type="ORF">MNBD_IGNAVI01-2996</name>
</gene>
<dbReference type="GO" id="GO:0016740">
    <property type="term" value="F:transferase activity"/>
    <property type="evidence" value="ECO:0007669"/>
    <property type="project" value="UniProtKB-KW"/>
</dbReference>
<dbReference type="PANTHER" id="PTHR42695:SF5">
    <property type="entry name" value="GLUTAMINE AMIDOTRANSFERASE YLR126C-RELATED"/>
    <property type="match status" value="1"/>
</dbReference>
<protein>
    <submittedName>
        <fullName evidence="2">Glutamine amidotransferase, class I</fullName>
    </submittedName>
</protein>
<evidence type="ECO:0000313" key="2">
    <source>
        <dbReference type="EMBL" id="VAX21404.1"/>
    </source>
</evidence>
<dbReference type="GO" id="GO:0005829">
    <property type="term" value="C:cytosol"/>
    <property type="evidence" value="ECO:0007669"/>
    <property type="project" value="TreeGrafter"/>
</dbReference>
<keyword evidence="2" id="KW-0808">Transferase</keyword>
<evidence type="ECO:0000259" key="1">
    <source>
        <dbReference type="Pfam" id="PF00117"/>
    </source>
</evidence>
<dbReference type="NCBIfam" id="NF006098">
    <property type="entry name" value="PRK08250.1"/>
    <property type="match status" value="1"/>
</dbReference>
<dbReference type="PROSITE" id="PS51273">
    <property type="entry name" value="GATASE_TYPE_1"/>
    <property type="match status" value="1"/>
</dbReference>
<dbReference type="InterPro" id="IPR029062">
    <property type="entry name" value="Class_I_gatase-like"/>
</dbReference>
<sequence>MRIHFIVHEEYEGPGALIDWAEKHRFDISFSRVYLFDKLPSPNDFDLLFVMGGPQSTYTTINEVPYFDSQREKMLILDSTKNSKAVIGICLGAQLVGEAMGSPVTKSHEKEIGVFPISLTDEGKRNILFSHFPDTVNVGHWHGEMPGLTSESIIIAESEGCPRQIIEYSKFVFGFQCHLEFTKESVENLISHSEEELKNSADKKYVQSESEFLIYDFNEMNELLFGFLDKLILEYRASKNK</sequence>
<dbReference type="InterPro" id="IPR017926">
    <property type="entry name" value="GATASE"/>
</dbReference>
<keyword evidence="2" id="KW-0315">Glutamine amidotransferase</keyword>
<name>A0A3B1CBL9_9ZZZZ</name>
<feature type="domain" description="Glutamine amidotransferase" evidence="1">
    <location>
        <begin position="43"/>
        <end position="184"/>
    </location>
</feature>
<dbReference type="CDD" id="cd01741">
    <property type="entry name" value="GATase1_1"/>
    <property type="match status" value="1"/>
</dbReference>
<dbReference type="InterPro" id="IPR044992">
    <property type="entry name" value="ChyE-like"/>
</dbReference>
<dbReference type="EMBL" id="UOGD01000197">
    <property type="protein sequence ID" value="VAX21404.1"/>
    <property type="molecule type" value="Genomic_DNA"/>
</dbReference>
<reference evidence="2" key="1">
    <citation type="submission" date="2018-06" db="EMBL/GenBank/DDBJ databases">
        <authorList>
            <person name="Zhirakovskaya E."/>
        </authorList>
    </citation>
    <scope>NUCLEOTIDE SEQUENCE</scope>
</reference>
<dbReference type="Pfam" id="PF00117">
    <property type="entry name" value="GATase"/>
    <property type="match status" value="1"/>
</dbReference>